<comment type="caution">
    <text evidence="2">The sequence shown here is derived from an EMBL/GenBank/DDBJ whole genome shotgun (WGS) entry which is preliminary data.</text>
</comment>
<proteinExistence type="predicted"/>
<gene>
    <name evidence="2" type="ORF">BDP27DRAFT_1333521</name>
</gene>
<evidence type="ECO:0000256" key="1">
    <source>
        <dbReference type="SAM" id="Phobius"/>
    </source>
</evidence>
<keyword evidence="1" id="KW-1133">Transmembrane helix</keyword>
<evidence type="ECO:0000313" key="3">
    <source>
        <dbReference type="Proteomes" id="UP000772434"/>
    </source>
</evidence>
<sequence>MIVSLVLAWAVMVGLLACCLSVYISSTSLASTRRGERGFSVGASSSSICVTTLTTDAHFFHRLSQSRQGSQKLLM</sequence>
<dbReference type="AlphaFoldDB" id="A0A9P5PID8"/>
<dbReference type="Proteomes" id="UP000772434">
    <property type="component" value="Unassembled WGS sequence"/>
</dbReference>
<keyword evidence="1" id="KW-0812">Transmembrane</keyword>
<dbReference type="EMBL" id="JADNRY010000123">
    <property type="protein sequence ID" value="KAF9064433.1"/>
    <property type="molecule type" value="Genomic_DNA"/>
</dbReference>
<accession>A0A9P5PID8</accession>
<keyword evidence="1" id="KW-0472">Membrane</keyword>
<name>A0A9P5PID8_9AGAR</name>
<protein>
    <submittedName>
        <fullName evidence="2">Uncharacterized protein</fullName>
    </submittedName>
</protein>
<reference evidence="2" key="1">
    <citation type="submission" date="2020-11" db="EMBL/GenBank/DDBJ databases">
        <authorList>
            <consortium name="DOE Joint Genome Institute"/>
            <person name="Ahrendt S."/>
            <person name="Riley R."/>
            <person name="Andreopoulos W."/>
            <person name="Labutti K."/>
            <person name="Pangilinan J."/>
            <person name="Ruiz-Duenas F.J."/>
            <person name="Barrasa J.M."/>
            <person name="Sanchez-Garcia M."/>
            <person name="Camarero S."/>
            <person name="Miyauchi S."/>
            <person name="Serrano A."/>
            <person name="Linde D."/>
            <person name="Babiker R."/>
            <person name="Drula E."/>
            <person name="Ayuso-Fernandez I."/>
            <person name="Pacheco R."/>
            <person name="Padilla G."/>
            <person name="Ferreira P."/>
            <person name="Barriuso J."/>
            <person name="Kellner H."/>
            <person name="Castanera R."/>
            <person name="Alfaro M."/>
            <person name="Ramirez L."/>
            <person name="Pisabarro A.G."/>
            <person name="Kuo A."/>
            <person name="Tritt A."/>
            <person name="Lipzen A."/>
            <person name="He G."/>
            <person name="Yan M."/>
            <person name="Ng V."/>
            <person name="Cullen D."/>
            <person name="Martin F."/>
            <person name="Rosso M.-N."/>
            <person name="Henrissat B."/>
            <person name="Hibbett D."/>
            <person name="Martinez A.T."/>
            <person name="Grigoriev I.V."/>
        </authorList>
    </citation>
    <scope>NUCLEOTIDE SEQUENCE</scope>
    <source>
        <strain evidence="2">AH 40177</strain>
    </source>
</reference>
<evidence type="ECO:0000313" key="2">
    <source>
        <dbReference type="EMBL" id="KAF9064433.1"/>
    </source>
</evidence>
<organism evidence="2 3">
    <name type="scientific">Rhodocollybia butyracea</name>
    <dbReference type="NCBI Taxonomy" id="206335"/>
    <lineage>
        <taxon>Eukaryota</taxon>
        <taxon>Fungi</taxon>
        <taxon>Dikarya</taxon>
        <taxon>Basidiomycota</taxon>
        <taxon>Agaricomycotina</taxon>
        <taxon>Agaricomycetes</taxon>
        <taxon>Agaricomycetidae</taxon>
        <taxon>Agaricales</taxon>
        <taxon>Marasmiineae</taxon>
        <taxon>Omphalotaceae</taxon>
        <taxon>Rhodocollybia</taxon>
    </lineage>
</organism>
<feature type="transmembrane region" description="Helical" evidence="1">
    <location>
        <begin position="6"/>
        <end position="24"/>
    </location>
</feature>
<keyword evidence="3" id="KW-1185">Reference proteome</keyword>